<reference evidence="5 6" key="1">
    <citation type="submission" date="2020-03" db="EMBL/GenBank/DDBJ databases">
        <authorList>
            <person name="Wang L."/>
            <person name="He N."/>
            <person name="Li Y."/>
            <person name="Fang Y."/>
            <person name="Zhang F."/>
        </authorList>
    </citation>
    <scope>NUCLEOTIDE SEQUENCE [LARGE SCALE GENOMIC DNA]</scope>
    <source>
        <strain evidence="6">hsmgli-8</strain>
    </source>
</reference>
<comment type="caution">
    <text evidence="5">The sequence shown here is derived from an EMBL/GenBank/DDBJ whole genome shotgun (WGS) entry which is preliminary data.</text>
</comment>
<name>A0ABX0YDC9_9PSED</name>
<evidence type="ECO:0000313" key="6">
    <source>
        <dbReference type="Proteomes" id="UP000746535"/>
    </source>
</evidence>
<dbReference type="PANTHER" id="PTHR34596">
    <property type="entry name" value="CHITOPORIN"/>
    <property type="match status" value="1"/>
</dbReference>
<sequence length="460" mass="50099">MKTTQRTLLAIAIGSLSTVAMAEPASQEFVPITVKSTNAQSEATGFVEGQSLSGTTRNFFAKEQFKRGGGINFQKGDGSTERTTRRDTWTQGTIVNYTSGFTQGTVGFAVEGALYNEIALEQGRARIAGGSNRTLADHDGDAVDQWSKLGLGNIKARYSNTVLTAGRQTLNTPMVATIGNRALPSSFEGLSLHSAELENLTFDAGTFDRVSPRTEQSLTKFVSEYGDRSVTADHVSTLGAVYKPFKSVEASLYATRVEDLWNQYYFGLTHELGDADVLALTTSLNYYKTKDEGASKLGDIDNNTYSLSFTGTHGAHSLTLAYQEVDGNEYFDYLHETNGIFLANSLLSDFNGPNEKSFQVAYGLNMAEYGVPGLKFNIYTARGWDIDGRKYKGGGYDGVQSMADEHHYEYGVGTSYAVQSGPLKATTIRATYTTHRASENQVDGSLNELRLVTTVPFNIL</sequence>
<proteinExistence type="inferred from homology"/>
<keyword evidence="6" id="KW-1185">Reference proteome</keyword>
<dbReference type="RefSeq" id="WP_168083982.1">
    <property type="nucleotide sequence ID" value="NZ_JAAVJI010000005.1"/>
</dbReference>
<dbReference type="InterPro" id="IPR005318">
    <property type="entry name" value="OM_porin_bac"/>
</dbReference>
<dbReference type="Proteomes" id="UP000746535">
    <property type="component" value="Unassembled WGS sequence"/>
</dbReference>
<feature type="signal peptide" evidence="4">
    <location>
        <begin position="1"/>
        <end position="22"/>
    </location>
</feature>
<evidence type="ECO:0000256" key="4">
    <source>
        <dbReference type="SAM" id="SignalP"/>
    </source>
</evidence>
<dbReference type="Gene3D" id="2.40.160.10">
    <property type="entry name" value="Porin"/>
    <property type="match status" value="1"/>
</dbReference>
<dbReference type="EMBL" id="JAAVJI010000005">
    <property type="protein sequence ID" value="NJP01410.1"/>
    <property type="molecule type" value="Genomic_DNA"/>
</dbReference>
<feature type="chain" id="PRO_5046325128" evidence="4">
    <location>
        <begin position="23"/>
        <end position="460"/>
    </location>
</feature>
<evidence type="ECO:0000313" key="5">
    <source>
        <dbReference type="EMBL" id="NJP01410.1"/>
    </source>
</evidence>
<keyword evidence="2" id="KW-0813">Transport</keyword>
<dbReference type="Pfam" id="PF03573">
    <property type="entry name" value="OprD"/>
    <property type="match status" value="1"/>
</dbReference>
<dbReference type="PANTHER" id="PTHR34596:SF2">
    <property type="entry name" value="CHITOPORIN"/>
    <property type="match status" value="1"/>
</dbReference>
<evidence type="ECO:0000256" key="1">
    <source>
        <dbReference type="ARBA" id="ARBA00009075"/>
    </source>
</evidence>
<accession>A0ABX0YDC9</accession>
<evidence type="ECO:0000256" key="2">
    <source>
        <dbReference type="ARBA" id="ARBA00022448"/>
    </source>
</evidence>
<organism evidence="5 6">
    <name type="scientific">Pseudomonas quercus</name>
    <dbReference type="NCBI Taxonomy" id="2722792"/>
    <lineage>
        <taxon>Bacteria</taxon>
        <taxon>Pseudomonadati</taxon>
        <taxon>Pseudomonadota</taxon>
        <taxon>Gammaproteobacteria</taxon>
        <taxon>Pseudomonadales</taxon>
        <taxon>Pseudomonadaceae</taxon>
        <taxon>Pseudomonas</taxon>
    </lineage>
</organism>
<gene>
    <name evidence="5" type="ORF">HBH25_11110</name>
</gene>
<protein>
    <submittedName>
        <fullName evidence="5">OprD family porin</fullName>
    </submittedName>
</protein>
<evidence type="ECO:0000256" key="3">
    <source>
        <dbReference type="ARBA" id="ARBA00022729"/>
    </source>
</evidence>
<keyword evidence="3 4" id="KW-0732">Signal</keyword>
<dbReference type="InterPro" id="IPR023614">
    <property type="entry name" value="Porin_dom_sf"/>
</dbReference>
<comment type="similarity">
    <text evidence="1">Belongs to the outer membrane porin (Opr) (TC 1.B.25) family.</text>
</comment>